<dbReference type="Proteomes" id="UP001138709">
    <property type="component" value="Unassembled WGS sequence"/>
</dbReference>
<name>A0A9X9XDU8_9PROT</name>
<keyword evidence="3" id="KW-1185">Reference proteome</keyword>
<sequence>MILGLDFSTFVTLHVVLSLIGIAAGLVALGAMLAGRSSGGWSALFLTTTAATVATGFMFPIGAILPSHIVGAITAVTLLVAVYALYARGLARGWRAAYVVTATVSLYLNCFVGAVQAFQKVDTLHALAPTKSELPFLVAQLLLLAFFIACGAIALRRFRPAAA</sequence>
<evidence type="ECO:0000313" key="2">
    <source>
        <dbReference type="EMBL" id="MBR0681884.1"/>
    </source>
</evidence>
<evidence type="ECO:0000256" key="1">
    <source>
        <dbReference type="SAM" id="Phobius"/>
    </source>
</evidence>
<reference evidence="2" key="1">
    <citation type="submission" date="2020-01" db="EMBL/GenBank/DDBJ databases">
        <authorList>
            <person name="Rat A."/>
        </authorList>
    </citation>
    <scope>NUCLEOTIDE SEQUENCE</scope>
    <source>
        <strain evidence="2">LMG 31228</strain>
    </source>
</reference>
<keyword evidence="1" id="KW-0812">Transmembrane</keyword>
<comment type="caution">
    <text evidence="2">The sequence shown here is derived from an EMBL/GenBank/DDBJ whole genome shotgun (WGS) entry which is preliminary data.</text>
</comment>
<evidence type="ECO:0000313" key="3">
    <source>
        <dbReference type="Proteomes" id="UP001138709"/>
    </source>
</evidence>
<reference evidence="2" key="2">
    <citation type="journal article" date="2021" name="Syst. Appl. Microbiol.">
        <title>Roseomonas hellenica sp. nov., isolated from roots of wild-growing Alkanna tinctoria.</title>
        <authorList>
            <person name="Rat A."/>
            <person name="Naranjo H.D."/>
            <person name="Lebbe L."/>
            <person name="Cnockaert M."/>
            <person name="Krigas N."/>
            <person name="Grigoriadou K."/>
            <person name="Maloupa E."/>
            <person name="Willems A."/>
        </authorList>
    </citation>
    <scope>NUCLEOTIDE SEQUENCE</scope>
    <source>
        <strain evidence="2">LMG 31228</strain>
    </source>
</reference>
<gene>
    <name evidence="2" type="ORF">GXW74_15425</name>
</gene>
<feature type="transmembrane region" description="Helical" evidence="1">
    <location>
        <begin position="98"/>
        <end position="117"/>
    </location>
</feature>
<feature type="transmembrane region" description="Helical" evidence="1">
    <location>
        <begin position="12"/>
        <end position="34"/>
    </location>
</feature>
<accession>A0A9X9XDU8</accession>
<protein>
    <submittedName>
        <fullName evidence="2">Uncharacterized protein</fullName>
    </submittedName>
</protein>
<keyword evidence="1" id="KW-1133">Transmembrane helix</keyword>
<dbReference type="EMBL" id="JAAEDL010000014">
    <property type="protein sequence ID" value="MBR0681884.1"/>
    <property type="molecule type" value="Genomic_DNA"/>
</dbReference>
<dbReference type="RefSeq" id="WP_211847401.1">
    <property type="nucleotide sequence ID" value="NZ_JAAEDL010000014.1"/>
</dbReference>
<dbReference type="AlphaFoldDB" id="A0A9X9XDU8"/>
<feature type="transmembrane region" description="Helical" evidence="1">
    <location>
        <begin position="69"/>
        <end position="86"/>
    </location>
</feature>
<proteinExistence type="predicted"/>
<keyword evidence="1" id="KW-0472">Membrane</keyword>
<organism evidence="2 3">
    <name type="scientific">Neoroseomonas eburnea</name>
    <dbReference type="NCBI Taxonomy" id="1346889"/>
    <lineage>
        <taxon>Bacteria</taxon>
        <taxon>Pseudomonadati</taxon>
        <taxon>Pseudomonadota</taxon>
        <taxon>Alphaproteobacteria</taxon>
        <taxon>Acetobacterales</taxon>
        <taxon>Acetobacteraceae</taxon>
        <taxon>Neoroseomonas</taxon>
    </lineage>
</organism>
<feature type="transmembrane region" description="Helical" evidence="1">
    <location>
        <begin position="41"/>
        <end position="63"/>
    </location>
</feature>
<feature type="transmembrane region" description="Helical" evidence="1">
    <location>
        <begin position="137"/>
        <end position="155"/>
    </location>
</feature>